<accession>A0A813UKU3</accession>
<gene>
    <name evidence="3" type="ORF">OTI717_LOCUS13156</name>
    <name evidence="2" type="ORF">RFH988_LOCUS5289</name>
</gene>
<dbReference type="AlphaFoldDB" id="A0A813UKU3"/>
<feature type="region of interest" description="Disordered" evidence="1">
    <location>
        <begin position="1"/>
        <end position="23"/>
    </location>
</feature>
<dbReference type="OrthoDB" id="10063259at2759"/>
<sequence>MPSKRRQTAMRGRRRKQTQESPSQYIYLPILYERSIQKSDSDIRTIPDHTFGKVYSNQIVSHNQTIEERPSPTSSYMIESEIIVSSIQKSRKIKSIKKKENNRKFS</sequence>
<evidence type="ECO:0000313" key="4">
    <source>
        <dbReference type="Proteomes" id="UP000663882"/>
    </source>
</evidence>
<dbReference type="Proteomes" id="UP000663882">
    <property type="component" value="Unassembled WGS sequence"/>
</dbReference>
<dbReference type="EMBL" id="CAJOAX010001379">
    <property type="protein sequence ID" value="CAF3710617.1"/>
    <property type="molecule type" value="Genomic_DNA"/>
</dbReference>
<protein>
    <submittedName>
        <fullName evidence="2">Uncharacterized protein</fullName>
    </submittedName>
</protein>
<proteinExistence type="predicted"/>
<reference evidence="2" key="1">
    <citation type="submission" date="2021-02" db="EMBL/GenBank/DDBJ databases">
        <authorList>
            <person name="Nowell W R."/>
        </authorList>
    </citation>
    <scope>NUCLEOTIDE SEQUENCE</scope>
</reference>
<evidence type="ECO:0000313" key="2">
    <source>
        <dbReference type="EMBL" id="CAF0828083.1"/>
    </source>
</evidence>
<evidence type="ECO:0000256" key="1">
    <source>
        <dbReference type="SAM" id="MobiDB-lite"/>
    </source>
</evidence>
<dbReference type="EMBL" id="CAJNOO010000148">
    <property type="protein sequence ID" value="CAF0828083.1"/>
    <property type="molecule type" value="Genomic_DNA"/>
</dbReference>
<comment type="caution">
    <text evidence="2">The sequence shown here is derived from an EMBL/GenBank/DDBJ whole genome shotgun (WGS) entry which is preliminary data.</text>
</comment>
<name>A0A813UKU3_9BILA</name>
<organism evidence="2 4">
    <name type="scientific">Rotaria sordida</name>
    <dbReference type="NCBI Taxonomy" id="392033"/>
    <lineage>
        <taxon>Eukaryota</taxon>
        <taxon>Metazoa</taxon>
        <taxon>Spiralia</taxon>
        <taxon>Gnathifera</taxon>
        <taxon>Rotifera</taxon>
        <taxon>Eurotatoria</taxon>
        <taxon>Bdelloidea</taxon>
        <taxon>Philodinida</taxon>
        <taxon>Philodinidae</taxon>
        <taxon>Rotaria</taxon>
    </lineage>
</organism>
<evidence type="ECO:0000313" key="3">
    <source>
        <dbReference type="EMBL" id="CAF3710617.1"/>
    </source>
</evidence>
<feature type="compositionally biased region" description="Basic residues" evidence="1">
    <location>
        <begin position="1"/>
        <end position="16"/>
    </location>
</feature>
<dbReference type="Proteomes" id="UP000663823">
    <property type="component" value="Unassembled WGS sequence"/>
</dbReference>